<dbReference type="GO" id="GO:0005351">
    <property type="term" value="F:carbohydrate:proton symporter activity"/>
    <property type="evidence" value="ECO:0007669"/>
    <property type="project" value="TreeGrafter"/>
</dbReference>
<dbReference type="InterPro" id="IPR036259">
    <property type="entry name" value="MFS_trans_sf"/>
</dbReference>
<feature type="transmembrane region" description="Helical" evidence="8">
    <location>
        <begin position="359"/>
        <end position="379"/>
    </location>
</feature>
<dbReference type="PANTHER" id="PTHR48022:SF2">
    <property type="entry name" value="PLASTIDIC GLUCOSE TRANSPORTER 4"/>
    <property type="match status" value="1"/>
</dbReference>
<comment type="similarity">
    <text evidence="2 7">Belongs to the major facilitator superfamily. Sugar transporter (TC 2.A.1.1) family.</text>
</comment>
<gene>
    <name evidence="10" type="ORF">K504DRAFT_395740</name>
</gene>
<evidence type="ECO:0000256" key="2">
    <source>
        <dbReference type="ARBA" id="ARBA00010992"/>
    </source>
</evidence>
<feature type="transmembrane region" description="Helical" evidence="8">
    <location>
        <begin position="425"/>
        <end position="444"/>
    </location>
</feature>
<dbReference type="GO" id="GO:0016020">
    <property type="term" value="C:membrane"/>
    <property type="evidence" value="ECO:0007669"/>
    <property type="project" value="UniProtKB-SubCell"/>
</dbReference>
<reference evidence="10" key="1">
    <citation type="journal article" date="2020" name="Stud. Mycol.">
        <title>101 Dothideomycetes genomes: a test case for predicting lifestyles and emergence of pathogens.</title>
        <authorList>
            <person name="Haridas S."/>
            <person name="Albert R."/>
            <person name="Binder M."/>
            <person name="Bloem J."/>
            <person name="Labutti K."/>
            <person name="Salamov A."/>
            <person name="Andreopoulos B."/>
            <person name="Baker S."/>
            <person name="Barry K."/>
            <person name="Bills G."/>
            <person name="Bluhm B."/>
            <person name="Cannon C."/>
            <person name="Castanera R."/>
            <person name="Culley D."/>
            <person name="Daum C."/>
            <person name="Ezra D."/>
            <person name="Gonzalez J."/>
            <person name="Henrissat B."/>
            <person name="Kuo A."/>
            <person name="Liang C."/>
            <person name="Lipzen A."/>
            <person name="Lutzoni F."/>
            <person name="Magnuson J."/>
            <person name="Mondo S."/>
            <person name="Nolan M."/>
            <person name="Ohm R."/>
            <person name="Pangilinan J."/>
            <person name="Park H.-J."/>
            <person name="Ramirez L."/>
            <person name="Alfaro M."/>
            <person name="Sun H."/>
            <person name="Tritt A."/>
            <person name="Yoshinaga Y."/>
            <person name="Zwiers L.-H."/>
            <person name="Turgeon B."/>
            <person name="Goodwin S."/>
            <person name="Spatafora J."/>
            <person name="Crous P."/>
            <person name="Grigoriev I."/>
        </authorList>
    </citation>
    <scope>NUCLEOTIDE SEQUENCE</scope>
    <source>
        <strain evidence="10">CBS 279.74</strain>
    </source>
</reference>
<accession>A0A6G1KR98</accession>
<keyword evidence="5 8" id="KW-1133">Transmembrane helix</keyword>
<evidence type="ECO:0000313" key="10">
    <source>
        <dbReference type="EMBL" id="KAF2714921.1"/>
    </source>
</evidence>
<feature type="transmembrane region" description="Helical" evidence="8">
    <location>
        <begin position="399"/>
        <end position="419"/>
    </location>
</feature>
<feature type="domain" description="Major facilitator superfamily (MFS) profile" evidence="9">
    <location>
        <begin position="18"/>
        <end position="449"/>
    </location>
</feature>
<keyword evidence="3 7" id="KW-0813">Transport</keyword>
<feature type="transmembrane region" description="Helical" evidence="8">
    <location>
        <begin position="260"/>
        <end position="282"/>
    </location>
</feature>
<comment type="subcellular location">
    <subcellularLocation>
        <location evidence="1">Membrane</location>
        <topology evidence="1">Multi-pass membrane protein</topology>
    </subcellularLocation>
</comment>
<keyword evidence="4 8" id="KW-0812">Transmembrane</keyword>
<dbReference type="PROSITE" id="PS00216">
    <property type="entry name" value="SUGAR_TRANSPORT_1"/>
    <property type="match status" value="1"/>
</dbReference>
<dbReference type="PROSITE" id="PS00217">
    <property type="entry name" value="SUGAR_TRANSPORT_2"/>
    <property type="match status" value="1"/>
</dbReference>
<evidence type="ECO:0000313" key="11">
    <source>
        <dbReference type="Proteomes" id="UP000799428"/>
    </source>
</evidence>
<keyword evidence="11" id="KW-1185">Reference proteome</keyword>
<dbReference type="AlphaFoldDB" id="A0A6G1KR98"/>
<dbReference type="NCBIfam" id="TIGR00879">
    <property type="entry name" value="SP"/>
    <property type="match status" value="1"/>
</dbReference>
<dbReference type="InterPro" id="IPR020846">
    <property type="entry name" value="MFS_dom"/>
</dbReference>
<dbReference type="Gene3D" id="1.20.1250.20">
    <property type="entry name" value="MFS general substrate transporter like domains"/>
    <property type="match status" value="1"/>
</dbReference>
<evidence type="ECO:0000256" key="1">
    <source>
        <dbReference type="ARBA" id="ARBA00004141"/>
    </source>
</evidence>
<proteinExistence type="inferred from homology"/>
<evidence type="ECO:0000256" key="3">
    <source>
        <dbReference type="ARBA" id="ARBA00022448"/>
    </source>
</evidence>
<feature type="transmembrane region" description="Helical" evidence="8">
    <location>
        <begin position="12"/>
        <end position="31"/>
    </location>
</feature>
<dbReference type="OrthoDB" id="5399138at2759"/>
<dbReference type="InterPro" id="IPR003663">
    <property type="entry name" value="Sugar/inositol_transpt"/>
</dbReference>
<keyword evidence="6 8" id="KW-0472">Membrane</keyword>
<evidence type="ECO:0000259" key="9">
    <source>
        <dbReference type="PROSITE" id="PS50850"/>
    </source>
</evidence>
<dbReference type="EMBL" id="MU005764">
    <property type="protein sequence ID" value="KAF2714921.1"/>
    <property type="molecule type" value="Genomic_DNA"/>
</dbReference>
<dbReference type="FunFam" id="1.20.1250.20:FF:000134">
    <property type="entry name" value="MFS sugar transporter protein"/>
    <property type="match status" value="1"/>
</dbReference>
<feature type="transmembrane region" description="Helical" evidence="8">
    <location>
        <begin position="55"/>
        <end position="75"/>
    </location>
</feature>
<dbReference type="InterPro" id="IPR005829">
    <property type="entry name" value="Sugar_transporter_CS"/>
</dbReference>
<feature type="transmembrane region" description="Helical" evidence="8">
    <location>
        <begin position="113"/>
        <end position="133"/>
    </location>
</feature>
<feature type="transmembrane region" description="Helical" evidence="8">
    <location>
        <begin position="328"/>
        <end position="347"/>
    </location>
</feature>
<dbReference type="PANTHER" id="PTHR48022">
    <property type="entry name" value="PLASTIDIC GLUCOSE TRANSPORTER 4"/>
    <property type="match status" value="1"/>
</dbReference>
<evidence type="ECO:0000256" key="5">
    <source>
        <dbReference type="ARBA" id="ARBA00022989"/>
    </source>
</evidence>
<evidence type="ECO:0000256" key="7">
    <source>
        <dbReference type="RuleBase" id="RU003346"/>
    </source>
</evidence>
<sequence length="510" mass="55183">MSFLNRMTISKPPGYVVASVLVSMGGIINGFDTGSIGAITEMQTFLSVFGNLTPLMRGFTVSLIMLTGAIPSFFAGQLADRFGRLAIVMAGALTFLIGAILQGSANRLANFLMGRALCGLGEGIWMSTVTVYITEIAPSLRRGTLVSLPQFGAALGVCAGYFTCYGTVVISSSMSWRIPFIMQAVFSLLLASFCVFLPTSPRWLILHGKRGQALKEIERLNISTVEAEKDILNVQHEHTDNVSAWKGFLMMFQRTYRARTVLGLFVLGMVQLSGIDGLLYYAPTLFAQAGIPAQSSSFLASGVSAILMLAISIPAVLYSDRMGRRTSIIFGGLGLSSSMLIIGALYASNSVHTTGSARWVVVVLIFVFALTYCFTWGIAGKIYASEIQPARTRASANCLAHGLSFFTNWLVAFATPVFLSHSAFGAYFLFGFLTLGTVVILSMYMPETQGRSLEDIQAAFHQRPVVRTWLHQMRRLVSRAGASPTTSVSSERNSMAGEFEMMGEQRAVAA</sequence>
<evidence type="ECO:0000256" key="8">
    <source>
        <dbReference type="SAM" id="Phobius"/>
    </source>
</evidence>
<feature type="transmembrane region" description="Helical" evidence="8">
    <location>
        <begin position="145"/>
        <end position="168"/>
    </location>
</feature>
<dbReference type="SUPFAM" id="SSF103473">
    <property type="entry name" value="MFS general substrate transporter"/>
    <property type="match status" value="1"/>
</dbReference>
<protein>
    <submittedName>
        <fullName evidence="10">General substrate transporter</fullName>
    </submittedName>
</protein>
<dbReference type="PROSITE" id="PS50850">
    <property type="entry name" value="MFS"/>
    <property type="match status" value="1"/>
</dbReference>
<organism evidence="10 11">
    <name type="scientific">Pleomassaria siparia CBS 279.74</name>
    <dbReference type="NCBI Taxonomy" id="1314801"/>
    <lineage>
        <taxon>Eukaryota</taxon>
        <taxon>Fungi</taxon>
        <taxon>Dikarya</taxon>
        <taxon>Ascomycota</taxon>
        <taxon>Pezizomycotina</taxon>
        <taxon>Dothideomycetes</taxon>
        <taxon>Pleosporomycetidae</taxon>
        <taxon>Pleosporales</taxon>
        <taxon>Pleomassariaceae</taxon>
        <taxon>Pleomassaria</taxon>
    </lineage>
</organism>
<name>A0A6G1KR98_9PLEO</name>
<feature type="transmembrane region" description="Helical" evidence="8">
    <location>
        <begin position="82"/>
        <end position="101"/>
    </location>
</feature>
<dbReference type="Pfam" id="PF00083">
    <property type="entry name" value="Sugar_tr"/>
    <property type="match status" value="1"/>
</dbReference>
<feature type="transmembrane region" description="Helical" evidence="8">
    <location>
        <begin position="297"/>
        <end position="316"/>
    </location>
</feature>
<evidence type="ECO:0000256" key="6">
    <source>
        <dbReference type="ARBA" id="ARBA00023136"/>
    </source>
</evidence>
<dbReference type="InterPro" id="IPR005828">
    <property type="entry name" value="MFS_sugar_transport-like"/>
</dbReference>
<feature type="transmembrane region" description="Helical" evidence="8">
    <location>
        <begin position="180"/>
        <end position="200"/>
    </location>
</feature>
<dbReference type="PRINTS" id="PR00171">
    <property type="entry name" value="SUGRTRNSPORT"/>
</dbReference>
<dbReference type="InterPro" id="IPR050360">
    <property type="entry name" value="MFS_Sugar_Transporters"/>
</dbReference>
<dbReference type="Proteomes" id="UP000799428">
    <property type="component" value="Unassembled WGS sequence"/>
</dbReference>
<evidence type="ECO:0000256" key="4">
    <source>
        <dbReference type="ARBA" id="ARBA00022692"/>
    </source>
</evidence>